<dbReference type="GO" id="GO:0004519">
    <property type="term" value="F:endonuclease activity"/>
    <property type="evidence" value="ECO:0007669"/>
    <property type="project" value="UniProtKB-KW"/>
</dbReference>
<dbReference type="Pfam" id="PF03372">
    <property type="entry name" value="Exo_endo_phos"/>
    <property type="match status" value="1"/>
</dbReference>
<sequence precursor="true">MSIIRVFAASCALASLLFIHPANAAGNDDTAIDNTTNSDTTNESAIRTLQVVSYNIRLATKADGEDYWPHRSDAVSEFIAKWDVIGLQEVTPEQFDDLREQLGGDFDSYGLGREDGVSKGEHAAVFYRRDRVKALDTSTFWLCETPDKPGVLGWDAVCARTVSWLRLQDISSGTEFVFANTHFDHRGSTARLESANMVSKRVGQLPENTPFILLGDFNCRPDSEPYKALVAAGLADARSAAVVKLPGPNSTWNGFKAIAPGQTIDHAFVSGPVTVTEFQIHDPKTAAGRFASDHLPIRLAIRWDHLGKP</sequence>
<dbReference type="Proteomes" id="UP000320176">
    <property type="component" value="Unassembled WGS sequence"/>
</dbReference>
<dbReference type="PANTHER" id="PTHR12121:SF36">
    <property type="entry name" value="ENDONUCLEASE_EXONUCLEASE_PHOSPHATASE DOMAIN-CONTAINING PROTEIN"/>
    <property type="match status" value="1"/>
</dbReference>
<reference evidence="3 4" key="1">
    <citation type="submission" date="2019-02" db="EMBL/GenBank/DDBJ databases">
        <title>Deep-cultivation of Planctomycetes and their phenomic and genomic characterization uncovers novel biology.</title>
        <authorList>
            <person name="Wiegand S."/>
            <person name="Jogler M."/>
            <person name="Boedeker C."/>
            <person name="Pinto D."/>
            <person name="Vollmers J."/>
            <person name="Rivas-Marin E."/>
            <person name="Kohn T."/>
            <person name="Peeters S.H."/>
            <person name="Heuer A."/>
            <person name="Rast P."/>
            <person name="Oberbeckmann S."/>
            <person name="Bunk B."/>
            <person name="Jeske O."/>
            <person name="Meyerdierks A."/>
            <person name="Storesund J.E."/>
            <person name="Kallscheuer N."/>
            <person name="Luecker S."/>
            <person name="Lage O.M."/>
            <person name="Pohl T."/>
            <person name="Merkel B.J."/>
            <person name="Hornburger P."/>
            <person name="Mueller R.-W."/>
            <person name="Bruemmer F."/>
            <person name="Labrenz M."/>
            <person name="Spormann A.M."/>
            <person name="Op Den Camp H."/>
            <person name="Overmann J."/>
            <person name="Amann R."/>
            <person name="Jetten M.S.M."/>
            <person name="Mascher T."/>
            <person name="Medema M.H."/>
            <person name="Devos D.P."/>
            <person name="Kaster A.-K."/>
            <person name="Ovreas L."/>
            <person name="Rohde M."/>
            <person name="Galperin M.Y."/>
            <person name="Jogler C."/>
        </authorList>
    </citation>
    <scope>NUCLEOTIDE SEQUENCE [LARGE SCALE GENOMIC DNA]</scope>
    <source>
        <strain evidence="3 4">Pla52n</strain>
    </source>
</reference>
<dbReference type="SUPFAM" id="SSF56219">
    <property type="entry name" value="DNase I-like"/>
    <property type="match status" value="1"/>
</dbReference>
<feature type="domain" description="Endonuclease/exonuclease/phosphatase" evidence="2">
    <location>
        <begin position="53"/>
        <end position="294"/>
    </location>
</feature>
<organism evidence="3 4">
    <name type="scientific">Stieleria varia</name>
    <dbReference type="NCBI Taxonomy" id="2528005"/>
    <lineage>
        <taxon>Bacteria</taxon>
        <taxon>Pseudomonadati</taxon>
        <taxon>Planctomycetota</taxon>
        <taxon>Planctomycetia</taxon>
        <taxon>Pirellulales</taxon>
        <taxon>Pirellulaceae</taxon>
        <taxon>Stieleria</taxon>
    </lineage>
</organism>
<dbReference type="InterPro" id="IPR005135">
    <property type="entry name" value="Endo/exonuclease/phosphatase"/>
</dbReference>
<name>A0A5C6ATS8_9BACT</name>
<comment type="caution">
    <text evidence="3">The sequence shown here is derived from an EMBL/GenBank/DDBJ whole genome shotgun (WGS) entry which is preliminary data.</text>
</comment>
<dbReference type="CDD" id="cd09083">
    <property type="entry name" value="EEP-1"/>
    <property type="match status" value="1"/>
</dbReference>
<keyword evidence="1" id="KW-0732">Signal</keyword>
<keyword evidence="3" id="KW-0378">Hydrolase</keyword>
<keyword evidence="3" id="KW-0540">Nuclease</keyword>
<dbReference type="RefSeq" id="WP_146521078.1">
    <property type="nucleotide sequence ID" value="NZ_CP151726.1"/>
</dbReference>
<dbReference type="InterPro" id="IPR050410">
    <property type="entry name" value="CCR4/nocturin_mRNA_transcr"/>
</dbReference>
<dbReference type="GO" id="GO:0000175">
    <property type="term" value="F:3'-5'-RNA exonuclease activity"/>
    <property type="evidence" value="ECO:0007669"/>
    <property type="project" value="TreeGrafter"/>
</dbReference>
<keyword evidence="3" id="KW-0255">Endonuclease</keyword>
<dbReference type="PANTHER" id="PTHR12121">
    <property type="entry name" value="CARBON CATABOLITE REPRESSOR PROTEIN 4"/>
    <property type="match status" value="1"/>
</dbReference>
<feature type="chain" id="PRO_5022919423" evidence="1">
    <location>
        <begin position="25"/>
        <end position="309"/>
    </location>
</feature>
<evidence type="ECO:0000313" key="4">
    <source>
        <dbReference type="Proteomes" id="UP000320176"/>
    </source>
</evidence>
<accession>A0A5C6ATS8</accession>
<feature type="signal peptide" evidence="1">
    <location>
        <begin position="1"/>
        <end position="24"/>
    </location>
</feature>
<evidence type="ECO:0000259" key="2">
    <source>
        <dbReference type="Pfam" id="PF03372"/>
    </source>
</evidence>
<evidence type="ECO:0000313" key="3">
    <source>
        <dbReference type="EMBL" id="TWU02821.1"/>
    </source>
</evidence>
<keyword evidence="3" id="KW-0269">Exonuclease</keyword>
<dbReference type="AlphaFoldDB" id="A0A5C6ATS8"/>
<proteinExistence type="predicted"/>
<dbReference type="Gene3D" id="3.60.10.10">
    <property type="entry name" value="Endonuclease/exonuclease/phosphatase"/>
    <property type="match status" value="1"/>
</dbReference>
<dbReference type="InterPro" id="IPR036691">
    <property type="entry name" value="Endo/exonu/phosph_ase_sf"/>
</dbReference>
<dbReference type="EMBL" id="SJPN01000004">
    <property type="protein sequence ID" value="TWU02821.1"/>
    <property type="molecule type" value="Genomic_DNA"/>
</dbReference>
<dbReference type="OrthoDB" id="9793162at2"/>
<protein>
    <submittedName>
        <fullName evidence="3">Endonuclease/Exonuclease/phosphatase family protein</fullName>
    </submittedName>
</protein>
<keyword evidence="4" id="KW-1185">Reference proteome</keyword>
<evidence type="ECO:0000256" key="1">
    <source>
        <dbReference type="SAM" id="SignalP"/>
    </source>
</evidence>
<gene>
    <name evidence="3" type="ORF">Pla52n_38810</name>
</gene>